<dbReference type="Proteomes" id="UP000595897">
    <property type="component" value="Chromosome"/>
</dbReference>
<feature type="signal peptide" evidence="1">
    <location>
        <begin position="1"/>
        <end position="26"/>
    </location>
</feature>
<dbReference type="KEGG" id="ahb:bsdtb5_32350"/>
<evidence type="ECO:0000256" key="1">
    <source>
        <dbReference type="SAM" id="SignalP"/>
    </source>
</evidence>
<organism evidence="2 3">
    <name type="scientific">Anaeromicropila herbilytica</name>
    <dbReference type="NCBI Taxonomy" id="2785025"/>
    <lineage>
        <taxon>Bacteria</taxon>
        <taxon>Bacillati</taxon>
        <taxon>Bacillota</taxon>
        <taxon>Clostridia</taxon>
        <taxon>Lachnospirales</taxon>
        <taxon>Lachnospiraceae</taxon>
        <taxon>Anaeromicropila</taxon>
    </lineage>
</organism>
<accession>A0A7R7ENR3</accession>
<dbReference type="AlphaFoldDB" id="A0A7R7ENR3"/>
<feature type="chain" id="PRO_5032864941" evidence="1">
    <location>
        <begin position="27"/>
        <end position="322"/>
    </location>
</feature>
<sequence length="322" mass="35562">MKRKIKICSAILSVGMVASSFQMVNAAPNNTALQNQNAVYTSVESLSTAPANFRISQRSGLGCAFSWRWSGNTEDLYAIYRKPTGSTSEPVRVTEPTKENINVGAETLMGSYDFCVAIVDKDGNRISNYSEVSTVESYYDAPVHFNISQRSGLGCAFSWKWSGNTEDLYAIYRKPTGSTSEPVRVTEPTKDNTNVGAETLMGSYNFYVARVDANGNRISYYSEVSTVESYYDAPVHFNISQRSGLGCAFSWKWSGNTEDMYAIYRKPTGSTSEPVRVTEPTKENINVGAETLMGSYDFCVAIVDKDGNRISYYSNSATVESY</sequence>
<dbReference type="EMBL" id="AP024169">
    <property type="protein sequence ID" value="BCN31940.1"/>
    <property type="molecule type" value="Genomic_DNA"/>
</dbReference>
<keyword evidence="1" id="KW-0732">Signal</keyword>
<dbReference type="RefSeq" id="WP_271713028.1">
    <property type="nucleotide sequence ID" value="NZ_AP024169.1"/>
</dbReference>
<keyword evidence="3" id="KW-1185">Reference proteome</keyword>
<protein>
    <submittedName>
        <fullName evidence="2">Uncharacterized protein</fullName>
    </submittedName>
</protein>
<proteinExistence type="predicted"/>
<gene>
    <name evidence="2" type="ORF">bsdtb5_32350</name>
</gene>
<name>A0A7R7ENR3_9FIRM</name>
<reference evidence="2 3" key="1">
    <citation type="submission" date="2020-11" db="EMBL/GenBank/DDBJ databases">
        <title>Draft genome sequencing of a Lachnospiraceae strain isolated from anoxic soil subjected to BSD treatment.</title>
        <authorList>
            <person name="Uek A."/>
            <person name="Tonouchi A."/>
        </authorList>
    </citation>
    <scope>NUCLEOTIDE SEQUENCE [LARGE SCALE GENOMIC DNA]</scope>
    <source>
        <strain evidence="2 3">TB5</strain>
    </source>
</reference>
<evidence type="ECO:0000313" key="2">
    <source>
        <dbReference type="EMBL" id="BCN31940.1"/>
    </source>
</evidence>
<evidence type="ECO:0000313" key="3">
    <source>
        <dbReference type="Proteomes" id="UP000595897"/>
    </source>
</evidence>